<sequence length="626" mass="71753">MACAHPPLLSPSDTVDTMTHPFLFHPQAAPWFKESADTLQLTLFSELDAPIREVWLRHEPDNEEYLVAMTPVATRDRLQVWQVELPLARGQEIHLYCFKCLTDEEQWWLHGAGVSAAMPPREQHFRFNSHHQPPAWVQDQVFYQIFPDRFCNGDPSLSVKHHEYEYRGKAVISKAWGEPVSRHEEGHGACEFYGGDLAGIDAKLHYLQSLGVTALYLNPIFDSPSNHKYDTQDYFKVDAHLGTNAQFAELTRNLHQRGMRIILDAVVNHTSTEHPWFCPPLGAQSNPDSPWRSFYTFDQEGDYVSWKGIRSLPKLDFSSEQVQDAVYRADNAILRYWMRAPYQIDGWRFDVIHMLGERGTAEGNRGHVRAIRGAVKQENPDAYVLGEHFFEASQWLQGDQEDGAMNYYGFAHPIRAFLAGQDIAYHPIKISATELDHWLKLARTHIPFKNQLAQFNLLDSHDTARFLHLLGEDKQRMRLAATLLITYIGVPSIYYGDEVGLSGGNDPDCRRCFPWDTTDWDHVLHDHYRRLIQLRRQRPALRRGDIQTLYAGPHSYVFARTLQSDQVVVACNRHPTEPRTISLPLWQTASPASRFTDAFNGDKFEVVQGEVQLTIPANSARVLLSS</sequence>
<dbReference type="SMART" id="SM00642">
    <property type="entry name" value="Aamy"/>
    <property type="match status" value="1"/>
</dbReference>
<dbReference type="InterPro" id="IPR004185">
    <property type="entry name" value="Glyco_hydro_13_lg-like_dom"/>
</dbReference>
<dbReference type="EMBL" id="AP021927">
    <property type="protein sequence ID" value="BBQ31210.1"/>
    <property type="molecule type" value="Genomic_DNA"/>
</dbReference>
<dbReference type="AlphaFoldDB" id="A0A6S4T7R1"/>
<dbReference type="InterPro" id="IPR013780">
    <property type="entry name" value="Glyco_hydro_b"/>
</dbReference>
<keyword evidence="2" id="KW-0326">Glycosidase</keyword>
<accession>A0A6S4T7R1</accession>
<feature type="active site" description="Nucleophile" evidence="3">
    <location>
        <position position="350"/>
    </location>
</feature>
<evidence type="ECO:0000256" key="1">
    <source>
        <dbReference type="ARBA" id="ARBA00022801"/>
    </source>
</evidence>
<feature type="domain" description="Glycosyl hydrolase family 13 catalytic" evidence="5">
    <location>
        <begin position="144"/>
        <end position="535"/>
    </location>
</feature>
<dbReference type="SUPFAM" id="SSF51445">
    <property type="entry name" value="(Trans)glycosidases"/>
    <property type="match status" value="1"/>
</dbReference>
<protein>
    <submittedName>
        <fullName evidence="6">Maltodextrin glucosidase</fullName>
    </submittedName>
</protein>
<dbReference type="Pfam" id="PF02806">
    <property type="entry name" value="Alpha-amylase_C"/>
    <property type="match status" value="1"/>
</dbReference>
<evidence type="ECO:0000313" key="6">
    <source>
        <dbReference type="EMBL" id="BBQ31210.1"/>
    </source>
</evidence>
<organism evidence="6 7">
    <name type="scientific">Aeromonas caviae</name>
    <name type="common">Aeromonas punctata</name>
    <dbReference type="NCBI Taxonomy" id="648"/>
    <lineage>
        <taxon>Bacteria</taxon>
        <taxon>Pseudomonadati</taxon>
        <taxon>Pseudomonadota</taxon>
        <taxon>Gammaproteobacteria</taxon>
        <taxon>Aeromonadales</taxon>
        <taxon>Aeromonadaceae</taxon>
        <taxon>Aeromonas</taxon>
    </lineage>
</organism>
<dbReference type="CDD" id="cd11338">
    <property type="entry name" value="AmyAc_CMD"/>
    <property type="match status" value="1"/>
</dbReference>
<dbReference type="GO" id="GO:0005737">
    <property type="term" value="C:cytoplasm"/>
    <property type="evidence" value="ECO:0007669"/>
    <property type="project" value="InterPro"/>
</dbReference>
<dbReference type="NCBIfam" id="NF008051">
    <property type="entry name" value="PRK10785.1"/>
    <property type="match status" value="1"/>
</dbReference>
<evidence type="ECO:0000313" key="7">
    <source>
        <dbReference type="Proteomes" id="UP000515756"/>
    </source>
</evidence>
<feature type="active site" description="Proton donor" evidence="3">
    <location>
        <position position="387"/>
    </location>
</feature>
<gene>
    <name evidence="6" type="ORF">WP2W18E01_27920</name>
</gene>
<dbReference type="CDD" id="cd02857">
    <property type="entry name" value="E_set_CDase_PDE_N"/>
    <property type="match status" value="1"/>
</dbReference>
<evidence type="ECO:0000256" key="4">
    <source>
        <dbReference type="PIRSR" id="PIRSR036918-51"/>
    </source>
</evidence>
<dbReference type="InterPro" id="IPR006048">
    <property type="entry name" value="A-amylase/branching_C"/>
</dbReference>
<dbReference type="SUPFAM" id="SSF81296">
    <property type="entry name" value="E set domains"/>
    <property type="match status" value="1"/>
</dbReference>
<dbReference type="Proteomes" id="UP000515756">
    <property type="component" value="Chromosome"/>
</dbReference>
<dbReference type="InterPro" id="IPR014756">
    <property type="entry name" value="Ig_E-set"/>
</dbReference>
<dbReference type="PANTHER" id="PTHR10357:SF210">
    <property type="entry name" value="MALTODEXTRIN GLUCOSIDASE"/>
    <property type="match status" value="1"/>
</dbReference>
<dbReference type="InterPro" id="IPR017853">
    <property type="entry name" value="GH"/>
</dbReference>
<reference evidence="6 7" key="1">
    <citation type="submission" date="2019-12" db="EMBL/GenBank/DDBJ databases">
        <title>complete genome sequences of Aeromonas caviae str. WP2-W18-ESBL-01 isolated from wastewater treatment plant effluent.</title>
        <authorList>
            <person name="Sekizuka T."/>
            <person name="Itokawa K."/>
            <person name="Yatsu K."/>
            <person name="Inamine Y."/>
            <person name="Kuroda M."/>
        </authorList>
    </citation>
    <scope>NUCLEOTIDE SEQUENCE [LARGE SCALE GENOMIC DNA]</scope>
    <source>
        <strain evidence="6 7">WP2-W18-ESBL-01</strain>
    </source>
</reference>
<dbReference type="GO" id="GO:0005975">
    <property type="term" value="P:carbohydrate metabolic process"/>
    <property type="evidence" value="ECO:0007669"/>
    <property type="project" value="InterPro"/>
</dbReference>
<dbReference type="PIRSF" id="PIRSF036918">
    <property type="entry name" value="Maltodextrin_glucosidase"/>
    <property type="match status" value="1"/>
</dbReference>
<feature type="site" description="Transition state stabilizer" evidence="4">
    <location>
        <position position="462"/>
    </location>
</feature>
<dbReference type="InterPro" id="IPR017069">
    <property type="entry name" value="MalZ"/>
</dbReference>
<dbReference type="InterPro" id="IPR006047">
    <property type="entry name" value="GH13_cat_dom"/>
</dbReference>
<name>A0A6S4T7R1_AERCA</name>
<dbReference type="Gene3D" id="2.60.40.1180">
    <property type="entry name" value="Golgi alpha-mannosidase II"/>
    <property type="match status" value="1"/>
</dbReference>
<dbReference type="Pfam" id="PF00128">
    <property type="entry name" value="Alpha-amylase"/>
    <property type="match status" value="2"/>
</dbReference>
<dbReference type="GO" id="GO:0004558">
    <property type="term" value="F:alpha-1,4-glucosidase activity"/>
    <property type="evidence" value="ECO:0007669"/>
    <property type="project" value="InterPro"/>
</dbReference>
<evidence type="ECO:0000256" key="2">
    <source>
        <dbReference type="ARBA" id="ARBA00023295"/>
    </source>
</evidence>
<dbReference type="Gene3D" id="3.20.20.80">
    <property type="entry name" value="Glycosidases"/>
    <property type="match status" value="1"/>
</dbReference>
<proteinExistence type="predicted"/>
<keyword evidence="1" id="KW-0378">Hydrolase</keyword>
<dbReference type="PANTHER" id="PTHR10357">
    <property type="entry name" value="ALPHA-AMYLASE FAMILY MEMBER"/>
    <property type="match status" value="1"/>
</dbReference>
<evidence type="ECO:0000256" key="3">
    <source>
        <dbReference type="PIRSR" id="PIRSR036918-50"/>
    </source>
</evidence>
<dbReference type="SUPFAM" id="SSF51011">
    <property type="entry name" value="Glycosyl hydrolase domain"/>
    <property type="match status" value="1"/>
</dbReference>
<evidence type="ECO:0000259" key="5">
    <source>
        <dbReference type="SMART" id="SM00642"/>
    </source>
</evidence>